<keyword evidence="6" id="KW-0539">Nucleus</keyword>
<feature type="region of interest" description="Disordered" evidence="7">
    <location>
        <begin position="697"/>
        <end position="727"/>
    </location>
</feature>
<feature type="compositionally biased region" description="Basic and acidic residues" evidence="7">
    <location>
        <begin position="7"/>
        <end position="20"/>
    </location>
</feature>
<keyword evidence="2" id="KW-0479">Metal-binding</keyword>
<feature type="compositionally biased region" description="Low complexity" evidence="7">
    <location>
        <begin position="494"/>
        <end position="507"/>
    </location>
</feature>
<evidence type="ECO:0000256" key="1">
    <source>
        <dbReference type="ARBA" id="ARBA00004123"/>
    </source>
</evidence>
<dbReference type="AlphaFoldDB" id="A0AAV4NSK0"/>
<dbReference type="PANTHER" id="PTHR45718:SF7">
    <property type="entry name" value="C2H2-TYPE DOMAIN-CONTAINING PROTEIN"/>
    <property type="match status" value="1"/>
</dbReference>
<dbReference type="GO" id="GO:0000978">
    <property type="term" value="F:RNA polymerase II cis-regulatory region sequence-specific DNA binding"/>
    <property type="evidence" value="ECO:0007669"/>
    <property type="project" value="TreeGrafter"/>
</dbReference>
<evidence type="ECO:0000256" key="4">
    <source>
        <dbReference type="ARBA" id="ARBA00022771"/>
    </source>
</evidence>
<feature type="region of interest" description="Disordered" evidence="7">
    <location>
        <begin position="562"/>
        <end position="607"/>
    </location>
</feature>
<dbReference type="Proteomes" id="UP001054837">
    <property type="component" value="Unassembled WGS sequence"/>
</dbReference>
<accession>A0AAV4NSK0</accession>
<evidence type="ECO:0000256" key="2">
    <source>
        <dbReference type="ARBA" id="ARBA00022723"/>
    </source>
</evidence>
<organism evidence="8 9">
    <name type="scientific">Caerostris darwini</name>
    <dbReference type="NCBI Taxonomy" id="1538125"/>
    <lineage>
        <taxon>Eukaryota</taxon>
        <taxon>Metazoa</taxon>
        <taxon>Ecdysozoa</taxon>
        <taxon>Arthropoda</taxon>
        <taxon>Chelicerata</taxon>
        <taxon>Arachnida</taxon>
        <taxon>Araneae</taxon>
        <taxon>Araneomorphae</taxon>
        <taxon>Entelegynae</taxon>
        <taxon>Araneoidea</taxon>
        <taxon>Araneidae</taxon>
        <taxon>Caerostris</taxon>
    </lineage>
</organism>
<feature type="region of interest" description="Disordered" evidence="7">
    <location>
        <begin position="1"/>
        <end position="41"/>
    </location>
</feature>
<dbReference type="GO" id="GO:0005634">
    <property type="term" value="C:nucleus"/>
    <property type="evidence" value="ECO:0007669"/>
    <property type="project" value="UniProtKB-SubCell"/>
</dbReference>
<comment type="subcellular location">
    <subcellularLocation>
        <location evidence="1">Nucleus</location>
    </subcellularLocation>
</comment>
<feature type="compositionally biased region" description="Polar residues" evidence="7">
    <location>
        <begin position="701"/>
        <end position="719"/>
    </location>
</feature>
<dbReference type="GO" id="GO:0000981">
    <property type="term" value="F:DNA-binding transcription factor activity, RNA polymerase II-specific"/>
    <property type="evidence" value="ECO:0007669"/>
    <property type="project" value="TreeGrafter"/>
</dbReference>
<name>A0AAV4NSK0_9ARAC</name>
<evidence type="ECO:0000313" key="9">
    <source>
        <dbReference type="Proteomes" id="UP001054837"/>
    </source>
</evidence>
<keyword evidence="5" id="KW-0862">Zinc</keyword>
<evidence type="ECO:0000256" key="6">
    <source>
        <dbReference type="ARBA" id="ARBA00023242"/>
    </source>
</evidence>
<keyword evidence="9" id="KW-1185">Reference proteome</keyword>
<keyword evidence="4" id="KW-0863">Zinc-finger</keyword>
<evidence type="ECO:0000256" key="5">
    <source>
        <dbReference type="ARBA" id="ARBA00022833"/>
    </source>
</evidence>
<dbReference type="PANTHER" id="PTHR45718">
    <property type="entry name" value="TRANSCRIPTIONAL ACTIVATOR CUBITUS INTERRUPTUS"/>
    <property type="match status" value="1"/>
</dbReference>
<comment type="caution">
    <text evidence="8">The sequence shown here is derived from an EMBL/GenBank/DDBJ whole genome shotgun (WGS) entry which is preliminary data.</text>
</comment>
<proteinExistence type="predicted"/>
<dbReference type="GO" id="GO:0008270">
    <property type="term" value="F:zinc ion binding"/>
    <property type="evidence" value="ECO:0007669"/>
    <property type="project" value="UniProtKB-KW"/>
</dbReference>
<dbReference type="InterPro" id="IPR043359">
    <property type="entry name" value="GLI-like"/>
</dbReference>
<dbReference type="EMBL" id="BPLQ01002030">
    <property type="protein sequence ID" value="GIX87817.1"/>
    <property type="molecule type" value="Genomic_DNA"/>
</dbReference>
<evidence type="ECO:0000313" key="8">
    <source>
        <dbReference type="EMBL" id="GIX87817.1"/>
    </source>
</evidence>
<feature type="compositionally biased region" description="Polar residues" evidence="7">
    <location>
        <begin position="590"/>
        <end position="607"/>
    </location>
</feature>
<protein>
    <submittedName>
        <fullName evidence="8">Zinc finger protein GLIS3</fullName>
    </submittedName>
</protein>
<reference evidence="8 9" key="1">
    <citation type="submission" date="2021-06" db="EMBL/GenBank/DDBJ databases">
        <title>Caerostris darwini draft genome.</title>
        <authorList>
            <person name="Kono N."/>
            <person name="Arakawa K."/>
        </authorList>
    </citation>
    <scope>NUCLEOTIDE SEQUENCE [LARGE SCALE GENOMIC DNA]</scope>
</reference>
<evidence type="ECO:0000256" key="7">
    <source>
        <dbReference type="SAM" id="MobiDB-lite"/>
    </source>
</evidence>
<sequence length="744" mass="81308">MMGRLTCTDESKTGKKDESIVHYPISQGPPSSLYMNTSKSIPSYQNQKKISFPPISSTEPRSQSTLLHRPSTSFAEIPSLQDRAQTSFQESAFLSETKELRKTAISPNHKLPPILTPKPPSTARISSMPPNQNISEISGSLPIGEENREQYPSFLDLKIAYENMMAGYFMPQDVKPETSLPSRLQIEQPQSNNAQRCNPGSFDPNYAYQPPNEINQSLQNNPPYGNTFYHTPSSNIENYNNSEGYDSSMLRNRTGNQVRKGVLQKSKNVIQTDHIPSVNQHTAMDITSSGCTVLDISTFGQFQEHSMNNATHIQPNEVLKSENNIYNPSTQKISSAVMNTMRTNAITPQSSVAEAGGQSNLMASDMPSILNDLSMFMIPQNNLAMDSTTLQNVNKTALITTTTTTITASGNSYSNVQYQPKPDSSFGRFSVLPSVTSNTTPHVGGFGDGDNISLLSYTSIPGNAQNSSQMGMYGTSFSPFSVNFHESIPSAFTSSPRYSGRSSYSSRSRNKRALSNSPLSAEGIDLNSIIRMSPTSLVSYINGSRSSSSCVSPGSLGEKTGCYGHLSARNSSSSPHSGSASSGNRRSSSYTPQTGTPGNNSNITSDNSNLSNACLRNEKAKNVFLNMDDSFLMMQAMQDLESEVDISSNTSLPYGNHATQNTQMMPEFENLQVLPQDLAAFATEEFMPFIPTSLPPVHTHLQLQPPQPVSNQSLPTLGQHQKPPPTYDQHMARKALLQKEQFIG</sequence>
<feature type="compositionally biased region" description="Low complexity" evidence="7">
    <location>
        <begin position="567"/>
        <end position="589"/>
    </location>
</feature>
<feature type="region of interest" description="Disordered" evidence="7">
    <location>
        <begin position="493"/>
        <end position="517"/>
    </location>
</feature>
<evidence type="ECO:0000256" key="3">
    <source>
        <dbReference type="ARBA" id="ARBA00022737"/>
    </source>
</evidence>
<feature type="region of interest" description="Disordered" evidence="7">
    <location>
        <begin position="49"/>
        <end position="68"/>
    </location>
</feature>
<feature type="compositionally biased region" description="Polar residues" evidence="7">
    <location>
        <begin position="28"/>
        <end position="41"/>
    </location>
</feature>
<gene>
    <name evidence="8" type="primary">GLIS3</name>
    <name evidence="8" type="ORF">CDAR_82871</name>
</gene>
<keyword evidence="3" id="KW-0677">Repeat</keyword>